<evidence type="ECO:0000256" key="2">
    <source>
        <dbReference type="ARBA" id="ARBA00022603"/>
    </source>
</evidence>
<evidence type="ECO:0000256" key="5">
    <source>
        <dbReference type="ARBA" id="ARBA00022747"/>
    </source>
</evidence>
<evidence type="ECO:0000313" key="13">
    <source>
        <dbReference type="EMBL" id="AOG26642.1"/>
    </source>
</evidence>
<dbReference type="GO" id="GO:0004519">
    <property type="term" value="F:endonuclease activity"/>
    <property type="evidence" value="ECO:0007669"/>
    <property type="project" value="UniProtKB-KW"/>
</dbReference>
<dbReference type="SUPFAM" id="SSF53335">
    <property type="entry name" value="S-adenosyl-L-methionine-dependent methyltransferases"/>
    <property type="match status" value="1"/>
</dbReference>
<dbReference type="PRINTS" id="PR00507">
    <property type="entry name" value="N12N6MTFRASE"/>
</dbReference>
<dbReference type="PANTHER" id="PTHR33841:SF1">
    <property type="entry name" value="DNA METHYLTRANSFERASE A"/>
    <property type="match status" value="1"/>
</dbReference>
<evidence type="ECO:0000256" key="7">
    <source>
        <dbReference type="ARBA" id="ARBA00047942"/>
    </source>
</evidence>
<feature type="domain" description="DUF7149" evidence="11">
    <location>
        <begin position="6"/>
        <end position="242"/>
    </location>
</feature>
<dbReference type="GO" id="GO:0009007">
    <property type="term" value="F:site-specific DNA-methyltransferase (adenine-specific) activity"/>
    <property type="evidence" value="ECO:0007669"/>
    <property type="project" value="UniProtKB-EC"/>
</dbReference>
<organism evidence="13 14">
    <name type="scientific">Lactobacillus johnsonii</name>
    <dbReference type="NCBI Taxonomy" id="33959"/>
    <lineage>
        <taxon>Bacteria</taxon>
        <taxon>Bacillati</taxon>
        <taxon>Bacillota</taxon>
        <taxon>Bacilli</taxon>
        <taxon>Lactobacillales</taxon>
        <taxon>Lactobacillaceae</taxon>
        <taxon>Lactobacillus</taxon>
    </lineage>
</organism>
<dbReference type="InterPro" id="IPR050953">
    <property type="entry name" value="N4_N6_ade-DNA_methylase"/>
</dbReference>
<dbReference type="EMBL" id="CP016400">
    <property type="protein sequence ID" value="AOG26642.1"/>
    <property type="molecule type" value="Genomic_DNA"/>
</dbReference>
<reference evidence="13 14" key="1">
    <citation type="submission" date="2016-07" db="EMBL/GenBank/DDBJ databases">
        <title>Genome sequencing project for further understanding the molecular mechanisms of preventing non-alcoholic fatty liver disease.</title>
        <authorList>
            <person name="Wang H."/>
        </authorList>
    </citation>
    <scope>NUCLEOTIDE SEQUENCE [LARGE SCALE GENOMIC DNA]</scope>
    <source>
        <strain evidence="13 14">BS15</strain>
    </source>
</reference>
<keyword evidence="13" id="KW-0378">Hydrolase</keyword>
<evidence type="ECO:0000256" key="6">
    <source>
        <dbReference type="ARBA" id="ARBA00023125"/>
    </source>
</evidence>
<dbReference type="Pfam" id="PF23653">
    <property type="entry name" value="DUF7149"/>
    <property type="match status" value="1"/>
</dbReference>
<accession>A0A9W3X5V3</accession>
<keyword evidence="13" id="KW-0255">Endonuclease</keyword>
<keyword evidence="5" id="KW-0680">Restriction system</keyword>
<dbReference type="InterPro" id="IPR055573">
    <property type="entry name" value="DUF7149"/>
</dbReference>
<keyword evidence="3" id="KW-0808">Transferase</keyword>
<name>A0A9W3X5V3_LACJH</name>
<evidence type="ECO:0000256" key="3">
    <source>
        <dbReference type="ARBA" id="ARBA00022679"/>
    </source>
</evidence>
<evidence type="ECO:0000259" key="12">
    <source>
        <dbReference type="Pfam" id="PF25120"/>
    </source>
</evidence>
<evidence type="ECO:0000256" key="8">
    <source>
        <dbReference type="SAM" id="Coils"/>
    </source>
</evidence>
<evidence type="ECO:0000259" key="11">
    <source>
        <dbReference type="Pfam" id="PF23653"/>
    </source>
</evidence>
<evidence type="ECO:0000259" key="10">
    <source>
        <dbReference type="Pfam" id="PF12950"/>
    </source>
</evidence>
<dbReference type="Proteomes" id="UP000094691">
    <property type="component" value="Chromosome"/>
</dbReference>
<evidence type="ECO:0000259" key="9">
    <source>
        <dbReference type="Pfam" id="PF07669"/>
    </source>
</evidence>
<dbReference type="PROSITE" id="PS00092">
    <property type="entry name" value="N6_MTASE"/>
    <property type="match status" value="1"/>
</dbReference>
<evidence type="ECO:0000256" key="4">
    <source>
        <dbReference type="ARBA" id="ARBA00022691"/>
    </source>
</evidence>
<comment type="catalytic activity">
    <reaction evidence="7">
        <text>a 2'-deoxyadenosine in DNA + S-adenosyl-L-methionine = an N(6)-methyl-2'-deoxyadenosine in DNA + S-adenosyl-L-homocysteine + H(+)</text>
        <dbReference type="Rhea" id="RHEA:15197"/>
        <dbReference type="Rhea" id="RHEA-COMP:12418"/>
        <dbReference type="Rhea" id="RHEA-COMP:12419"/>
        <dbReference type="ChEBI" id="CHEBI:15378"/>
        <dbReference type="ChEBI" id="CHEBI:57856"/>
        <dbReference type="ChEBI" id="CHEBI:59789"/>
        <dbReference type="ChEBI" id="CHEBI:90615"/>
        <dbReference type="ChEBI" id="CHEBI:90616"/>
        <dbReference type="EC" id="2.1.1.72"/>
    </reaction>
</comment>
<dbReference type="InterPro" id="IPR025931">
    <property type="entry name" value="TaqI_C"/>
</dbReference>
<dbReference type="GO" id="GO:0003677">
    <property type="term" value="F:DNA binding"/>
    <property type="evidence" value="ECO:0007669"/>
    <property type="project" value="UniProtKB-KW"/>
</dbReference>
<dbReference type="InterPro" id="IPR002052">
    <property type="entry name" value="DNA_methylase_N6_adenine_CS"/>
</dbReference>
<keyword evidence="6" id="KW-0238">DNA-binding</keyword>
<dbReference type="InterPro" id="IPR029063">
    <property type="entry name" value="SAM-dependent_MTases_sf"/>
</dbReference>
<dbReference type="Pfam" id="PF25120">
    <property type="entry name" value="DUF7814"/>
    <property type="match status" value="1"/>
</dbReference>
<evidence type="ECO:0000313" key="14">
    <source>
        <dbReference type="Proteomes" id="UP000094691"/>
    </source>
</evidence>
<keyword evidence="8" id="KW-0175">Coiled coil</keyword>
<keyword evidence="13" id="KW-0540">Nuclease</keyword>
<feature type="domain" description="TaqI-like C-terminal specificity" evidence="10">
    <location>
        <begin position="1021"/>
        <end position="1139"/>
    </location>
</feature>
<gene>
    <name evidence="13" type="ORF">BBP16_07455</name>
</gene>
<dbReference type="InterPro" id="IPR056716">
    <property type="entry name" value="DUF7814"/>
</dbReference>
<keyword evidence="2" id="KW-0489">Methyltransferase</keyword>
<dbReference type="GO" id="GO:0009307">
    <property type="term" value="P:DNA restriction-modification system"/>
    <property type="evidence" value="ECO:0007669"/>
    <property type="project" value="UniProtKB-KW"/>
</dbReference>
<keyword evidence="4" id="KW-0949">S-adenosyl-L-methionine</keyword>
<feature type="domain" description="DUF7814" evidence="12">
    <location>
        <begin position="243"/>
        <end position="457"/>
    </location>
</feature>
<dbReference type="EC" id="2.1.1.72" evidence="1"/>
<feature type="domain" description="Type II methyltransferase M.TaqI-like" evidence="9">
    <location>
        <begin position="624"/>
        <end position="902"/>
    </location>
</feature>
<dbReference type="InterPro" id="IPR011639">
    <property type="entry name" value="MethylTrfase_TaqI-like_dom"/>
</dbReference>
<evidence type="ECO:0000256" key="1">
    <source>
        <dbReference type="ARBA" id="ARBA00011900"/>
    </source>
</evidence>
<dbReference type="Pfam" id="PF07669">
    <property type="entry name" value="Eco57I"/>
    <property type="match status" value="1"/>
</dbReference>
<dbReference type="PANTHER" id="PTHR33841">
    <property type="entry name" value="DNA METHYLTRANSFERASE YEEA-RELATED"/>
    <property type="match status" value="1"/>
</dbReference>
<sequence length="1197" mass="138599">MAVIQNLKQSINRNVEAIMPQDDQKEEFTNALEEYYQKIAENQEQTEEFQKGIFRDFLEKVIPNKFINTSERIDLAIYNGETSKSKVGVIVEYKRLLGNESEMMSKDHLNVKAFRELVAYYLRERIVNGNLEVKKGIVTNGYDFFVIDSNELEKYFYKNKKLVDLFNKFEARRLSSTKTDFLFDEVIAPAIDKALNKPIKIGYFDLRDSLKADSTEFKKQDITRLYRFFSTENLLNEMVFADSNSLNKNFYNELLYIMGLHEEKKSGNKVISRFKEGKRQDASLIENTIEQLDINDVPESQQFDIAMQLNVVWINRILFLKLLESSLVSFNHSDDYKFLNSKKITSFDDLNELFFLVMAKKVENRRDRIKEKFPYVPYMNSSLFERTELESSKEGININGLREGEIDVYSKTKLRDSNGKKLTGKIQILDYLFKFLNSYDFTSAVDAKNKKSQDQLINASVLGLIFEKINGYKDGSFFTPGKITMYMAKRAVRQAVLTKINETLKTDAKNITELGYITRDYHFSVENRKKISDAIDELKVLDPAVGSGHFLVSVLNELIAIKASLRVLFDADGNLLNDISCTVANDELIIQDEYGNNYSYNANKPNSLRVQKALFQQKKTIIENCLYGVDLNPNSVNICRLRLWIELLKNAYYSEGDNGERYLTTLPNIDINIKVGDSLIHRYDLTDKFDLRKKDFKQYVELVKQYKDTSDKGIKSEINDQINSIKSTFVNSWRSPEAEKYDRALAELAGTTNLFDQKVDNEKIAELRQKVKEAKESFENRKGDPLYNNALEWRLEFPEVLDQDGNFVGFDIVIANPPYIFARNQSFDDKTKQYYLSHYEVDEYQANTYTLFMELGYNLLEKNGTFAYIVPNNMLTIQSNQKTRNFLLNKSGSLVIINSLDKIFADANVDNCLVFLKKEKSDEVTVGELNKGDFETVGTVSKDFFGKDNPILSISMVKYRDAIGAYWKVNNFESIEEKDYAQVKTGIKAYQKGKGKPKQKKSDGDNRIYHSTQKLDDTYIPYVDGNNVSRYLLTWNGEYIKYGENLAEPRKSTNFKEPRILVRQIPSKSAYSINGVFTEDTIINDLNSMVIENIKIKPLALLGIINSKIETLWFLMHFDKFQRRLFPQFKVNELAQFPIPDLNTADQNKIADLVKVIMKKAQSRQDYSKENEEVDELVMDAYGLTDEEKQEVRDFSF</sequence>
<feature type="coiled-coil region" evidence="8">
    <location>
        <begin position="757"/>
        <end position="784"/>
    </location>
</feature>
<dbReference type="Gene3D" id="3.40.50.150">
    <property type="entry name" value="Vaccinia Virus protein VP39"/>
    <property type="match status" value="1"/>
</dbReference>
<dbReference type="GO" id="GO:0032259">
    <property type="term" value="P:methylation"/>
    <property type="evidence" value="ECO:0007669"/>
    <property type="project" value="UniProtKB-KW"/>
</dbReference>
<dbReference type="RefSeq" id="WP_069168862.1">
    <property type="nucleotide sequence ID" value="NZ_JAVLUV010000001.1"/>
</dbReference>
<protein>
    <recommendedName>
        <fullName evidence="1">site-specific DNA-methyltransferase (adenine-specific)</fullName>
        <ecNumber evidence="1">2.1.1.72</ecNumber>
    </recommendedName>
</protein>
<proteinExistence type="predicted"/>
<dbReference type="Pfam" id="PF12950">
    <property type="entry name" value="TaqI_C"/>
    <property type="match status" value="1"/>
</dbReference>
<dbReference type="REBASE" id="155473">
    <property type="entry name" value="LjoBS15ORF7455P"/>
</dbReference>
<dbReference type="AlphaFoldDB" id="A0A9W3X5V3"/>